<dbReference type="Pfam" id="PF08282">
    <property type="entry name" value="Hydrolase_3"/>
    <property type="match status" value="1"/>
</dbReference>
<accession>A0A174DFQ7</accession>
<organism evidence="2 4">
    <name type="scientific">Parabacteroides distasonis</name>
    <dbReference type="NCBI Taxonomy" id="823"/>
    <lineage>
        <taxon>Bacteria</taxon>
        <taxon>Pseudomonadati</taxon>
        <taxon>Bacteroidota</taxon>
        <taxon>Bacteroidia</taxon>
        <taxon>Bacteroidales</taxon>
        <taxon>Tannerellaceae</taxon>
        <taxon>Parabacteroides</taxon>
    </lineage>
</organism>
<sequence>MIKAVFFDIDGTLVSFKTHKLPDSTVRALDLLREKGIKVFIATGRQLQSINNLGTQEFDGYVTLNGGYCLAGKDKVIYKHNIPSGDIEALIRYQENEEAFPCALVEEDGIYQNYVDDSVRQLYDMLDFPHPPLRPLRGNGGKEVYQLIAFFSPGHEERIMSVLPHCEATRWNPLFADVVPRGSSKAVGIDKIIEYYGISLHETMAFGDGGNDMAMLCHAGIGVAMGNAGDEVKEAADYVTDSVDDDGVMNALRHFDVI</sequence>
<dbReference type="PROSITE" id="PS01229">
    <property type="entry name" value="COF_2"/>
    <property type="match status" value="1"/>
</dbReference>
<reference evidence="1 3" key="1">
    <citation type="submission" date="2015-09" db="EMBL/GenBank/DDBJ databases">
        <authorList>
            <consortium name="Pathogen Informatics"/>
        </authorList>
    </citation>
    <scope>NUCLEOTIDE SEQUENCE [LARGE SCALE GENOMIC DNA]</scope>
    <source>
        <strain evidence="1 3">2789STDY5608822</strain>
    </source>
</reference>
<protein>
    <submittedName>
        <fullName evidence="1">Bifunctional phosphatase/peptidyl-prolyl cis-trans isomerase</fullName>
    </submittedName>
    <submittedName>
        <fullName evidence="2">Cof-type HAD-IIB family hydrolase</fullName>
    </submittedName>
</protein>
<dbReference type="InterPro" id="IPR023214">
    <property type="entry name" value="HAD_sf"/>
</dbReference>
<dbReference type="SFLD" id="SFLDS00003">
    <property type="entry name" value="Haloacid_Dehalogenase"/>
    <property type="match status" value="1"/>
</dbReference>
<evidence type="ECO:0000313" key="4">
    <source>
        <dbReference type="Proteomes" id="UP000432516"/>
    </source>
</evidence>
<dbReference type="InterPro" id="IPR006379">
    <property type="entry name" value="HAD-SF_hydro_IIB"/>
</dbReference>
<dbReference type="Proteomes" id="UP000432516">
    <property type="component" value="Unassembled WGS sequence"/>
</dbReference>
<gene>
    <name evidence="1" type="ORF">ERS852380_01853</name>
    <name evidence="2" type="ORF">GKD68_17490</name>
</gene>
<dbReference type="GO" id="GO:0016791">
    <property type="term" value="F:phosphatase activity"/>
    <property type="evidence" value="ECO:0007669"/>
    <property type="project" value="UniProtKB-ARBA"/>
</dbReference>
<dbReference type="GO" id="GO:0000287">
    <property type="term" value="F:magnesium ion binding"/>
    <property type="evidence" value="ECO:0007669"/>
    <property type="project" value="TreeGrafter"/>
</dbReference>
<dbReference type="GO" id="GO:0016853">
    <property type="term" value="F:isomerase activity"/>
    <property type="evidence" value="ECO:0007669"/>
    <property type="project" value="UniProtKB-KW"/>
</dbReference>
<evidence type="ECO:0000313" key="2">
    <source>
        <dbReference type="EMBL" id="MRZ56498.1"/>
    </source>
</evidence>
<dbReference type="EMBL" id="WKNE01000017">
    <property type="protein sequence ID" value="MRZ56498.1"/>
    <property type="molecule type" value="Genomic_DNA"/>
</dbReference>
<dbReference type="PROSITE" id="PS01228">
    <property type="entry name" value="COF_1"/>
    <property type="match status" value="1"/>
</dbReference>
<dbReference type="NCBIfam" id="TIGR00099">
    <property type="entry name" value="Cof-subfamily"/>
    <property type="match status" value="1"/>
</dbReference>
<dbReference type="NCBIfam" id="TIGR01484">
    <property type="entry name" value="HAD-SF-IIB"/>
    <property type="match status" value="1"/>
</dbReference>
<proteinExistence type="predicted"/>
<reference evidence="2 4" key="2">
    <citation type="journal article" date="2019" name="Nat. Med.">
        <title>A library of human gut bacterial isolates paired with longitudinal multiomics data enables mechanistic microbiome research.</title>
        <authorList>
            <person name="Poyet M."/>
            <person name="Groussin M."/>
            <person name="Gibbons S.M."/>
            <person name="Avila-Pacheco J."/>
            <person name="Jiang X."/>
            <person name="Kearney S.M."/>
            <person name="Perrotta A.R."/>
            <person name="Berdy B."/>
            <person name="Zhao S."/>
            <person name="Lieberman T.D."/>
            <person name="Swanson P.K."/>
            <person name="Smith M."/>
            <person name="Roesemann S."/>
            <person name="Alexander J.E."/>
            <person name="Rich S.A."/>
            <person name="Livny J."/>
            <person name="Vlamakis H."/>
            <person name="Clish C."/>
            <person name="Bullock K."/>
            <person name="Deik A."/>
            <person name="Scott J."/>
            <person name="Pierce K.A."/>
            <person name="Xavier R.J."/>
            <person name="Alm E.J."/>
        </authorList>
    </citation>
    <scope>NUCLEOTIDE SEQUENCE [LARGE SCALE GENOMIC DNA]</scope>
    <source>
        <strain evidence="2 4">BIOML-A2</strain>
    </source>
</reference>
<dbReference type="GO" id="GO:0005829">
    <property type="term" value="C:cytosol"/>
    <property type="evidence" value="ECO:0007669"/>
    <property type="project" value="TreeGrafter"/>
</dbReference>
<dbReference type="RefSeq" id="WP_057316984.1">
    <property type="nucleotide sequence ID" value="NZ_CABMKT010000002.1"/>
</dbReference>
<dbReference type="SFLD" id="SFLDG01144">
    <property type="entry name" value="C2.B.4:_PGP_Like"/>
    <property type="match status" value="1"/>
</dbReference>
<dbReference type="SUPFAM" id="SSF56784">
    <property type="entry name" value="HAD-like"/>
    <property type="match status" value="1"/>
</dbReference>
<dbReference type="InterPro" id="IPR036412">
    <property type="entry name" value="HAD-like_sf"/>
</dbReference>
<name>A0A174DFQ7_PARDI</name>
<evidence type="ECO:0000313" key="3">
    <source>
        <dbReference type="Proteomes" id="UP000095455"/>
    </source>
</evidence>
<keyword evidence="2" id="KW-0378">Hydrolase</keyword>
<dbReference type="InterPro" id="IPR000150">
    <property type="entry name" value="Cof"/>
</dbReference>
<dbReference type="PANTHER" id="PTHR10000:SF25">
    <property type="entry name" value="PHOSPHATASE YKRA-RELATED"/>
    <property type="match status" value="1"/>
</dbReference>
<dbReference type="EMBL" id="CYYK01000006">
    <property type="protein sequence ID" value="CUO24451.1"/>
    <property type="molecule type" value="Genomic_DNA"/>
</dbReference>
<dbReference type="PANTHER" id="PTHR10000">
    <property type="entry name" value="PHOSPHOSERINE PHOSPHATASE"/>
    <property type="match status" value="1"/>
</dbReference>
<comment type="caution">
    <text evidence="2">The sequence shown here is derived from an EMBL/GenBank/DDBJ whole genome shotgun (WGS) entry which is preliminary data.</text>
</comment>
<dbReference type="AlphaFoldDB" id="A0A174DFQ7"/>
<dbReference type="Gene3D" id="3.40.50.1000">
    <property type="entry name" value="HAD superfamily/HAD-like"/>
    <property type="match status" value="1"/>
</dbReference>
<keyword evidence="1" id="KW-0413">Isomerase</keyword>
<dbReference type="Gene3D" id="3.30.1240.10">
    <property type="match status" value="1"/>
</dbReference>
<dbReference type="Proteomes" id="UP000095455">
    <property type="component" value="Unassembled WGS sequence"/>
</dbReference>
<dbReference type="SFLD" id="SFLDG01140">
    <property type="entry name" value="C2.B:_Phosphomannomutase_and_P"/>
    <property type="match status" value="1"/>
</dbReference>
<evidence type="ECO:0000313" key="1">
    <source>
        <dbReference type="EMBL" id="CUO24451.1"/>
    </source>
</evidence>